<gene>
    <name evidence="3" type="ORF">NC992_15845</name>
</gene>
<keyword evidence="4" id="KW-1185">Reference proteome</keyword>
<dbReference type="Proteomes" id="UP001482513">
    <property type="component" value="Unassembled WGS sequence"/>
</dbReference>
<sequence length="60" mass="6257">MKASWMVLPLVLGLSSLTVACDAGGNTEGEEQLETEPNGTESLEGEEEETEEGEGGEGND</sequence>
<dbReference type="PROSITE" id="PS51257">
    <property type="entry name" value="PROKAR_LIPOPROTEIN"/>
    <property type="match status" value="1"/>
</dbReference>
<dbReference type="RefSeq" id="WP_190703826.1">
    <property type="nucleotide sequence ID" value="NZ_JAMPKX010000007.1"/>
</dbReference>
<feature type="signal peptide" evidence="2">
    <location>
        <begin position="1"/>
        <end position="20"/>
    </location>
</feature>
<reference evidence="3 4" key="1">
    <citation type="submission" date="2022-04" db="EMBL/GenBank/DDBJ databases">
        <title>Positive selection, recombination, and allopatry shape intraspecific diversity of widespread and dominant cyanobacteria.</title>
        <authorList>
            <person name="Wei J."/>
            <person name="Shu W."/>
            <person name="Hu C."/>
        </authorList>
    </citation>
    <scope>NUCLEOTIDE SEQUENCE [LARGE SCALE GENOMIC DNA]</scope>
    <source>
        <strain evidence="3 4">DQ-A4</strain>
    </source>
</reference>
<feature type="region of interest" description="Disordered" evidence="1">
    <location>
        <begin position="23"/>
        <end position="60"/>
    </location>
</feature>
<comment type="caution">
    <text evidence="3">The sequence shown here is derived from an EMBL/GenBank/DDBJ whole genome shotgun (WGS) entry which is preliminary data.</text>
</comment>
<proteinExistence type="predicted"/>
<accession>A0ABV0K6M4</accession>
<feature type="compositionally biased region" description="Acidic residues" evidence="1">
    <location>
        <begin position="43"/>
        <end position="60"/>
    </location>
</feature>
<evidence type="ECO:0000256" key="2">
    <source>
        <dbReference type="SAM" id="SignalP"/>
    </source>
</evidence>
<keyword evidence="2" id="KW-0732">Signal</keyword>
<evidence type="ECO:0000313" key="4">
    <source>
        <dbReference type="Proteomes" id="UP001482513"/>
    </source>
</evidence>
<name>A0ABV0K6M4_9CYAN</name>
<protein>
    <submittedName>
        <fullName evidence="3">Uncharacterized protein</fullName>
    </submittedName>
</protein>
<organism evidence="3 4">
    <name type="scientific">Leptolyngbya subtilissima DQ-A4</name>
    <dbReference type="NCBI Taxonomy" id="2933933"/>
    <lineage>
        <taxon>Bacteria</taxon>
        <taxon>Bacillati</taxon>
        <taxon>Cyanobacteriota</taxon>
        <taxon>Cyanophyceae</taxon>
        <taxon>Leptolyngbyales</taxon>
        <taxon>Leptolyngbyaceae</taxon>
        <taxon>Leptolyngbya group</taxon>
        <taxon>Leptolyngbya</taxon>
    </lineage>
</organism>
<evidence type="ECO:0000313" key="3">
    <source>
        <dbReference type="EMBL" id="MEP0948357.1"/>
    </source>
</evidence>
<feature type="chain" id="PRO_5045846168" evidence="2">
    <location>
        <begin position="21"/>
        <end position="60"/>
    </location>
</feature>
<dbReference type="EMBL" id="JAMPKX010000007">
    <property type="protein sequence ID" value="MEP0948357.1"/>
    <property type="molecule type" value="Genomic_DNA"/>
</dbReference>
<evidence type="ECO:0000256" key="1">
    <source>
        <dbReference type="SAM" id="MobiDB-lite"/>
    </source>
</evidence>